<dbReference type="AlphaFoldDB" id="A0A8E2DG38"/>
<evidence type="ECO:0000313" key="2">
    <source>
        <dbReference type="Proteomes" id="UP000250043"/>
    </source>
</evidence>
<name>A0A8E2DG38_9APHY</name>
<sequence length="175" mass="18951">MISATDAKSLVSASSGLRRRGAPCTCLRSIQSCDSIAPTSSGTWSYMVVTIKTSLQHLRSVQLASRYTTYPDVCNALHVDDPAQHSPALTPEKRPAEIPLGIHQGAVAHSDLTDLSILCRTSMSLTPSRESSKPTVSINVFARPLSSQNEAVRISLQNTPLSLPLIWSIHEVRCQ</sequence>
<protein>
    <submittedName>
        <fullName evidence="1">Uncharacterized protein</fullName>
    </submittedName>
</protein>
<proteinExistence type="predicted"/>
<reference evidence="1 2" key="1">
    <citation type="submission" date="2016-07" db="EMBL/GenBank/DDBJ databases">
        <title>Draft genome of the white-rot fungus Obba rivulosa 3A-2.</title>
        <authorList>
            <consortium name="DOE Joint Genome Institute"/>
            <person name="Miettinen O."/>
            <person name="Riley R."/>
            <person name="Acob R."/>
            <person name="Barry K."/>
            <person name="Cullen D."/>
            <person name="De Vries R."/>
            <person name="Hainaut M."/>
            <person name="Hatakka A."/>
            <person name="Henrissat B."/>
            <person name="Hilden K."/>
            <person name="Kuo R."/>
            <person name="Labutti K."/>
            <person name="Lipzen A."/>
            <person name="Makela M.R."/>
            <person name="Sandor L."/>
            <person name="Spatafora J.W."/>
            <person name="Grigoriev I.V."/>
            <person name="Hibbett D.S."/>
        </authorList>
    </citation>
    <scope>NUCLEOTIDE SEQUENCE [LARGE SCALE GENOMIC DNA]</scope>
    <source>
        <strain evidence="1 2">3A-2</strain>
    </source>
</reference>
<accession>A0A8E2DG38</accession>
<dbReference type="EMBL" id="KV722672">
    <property type="protein sequence ID" value="OCH84444.1"/>
    <property type="molecule type" value="Genomic_DNA"/>
</dbReference>
<organism evidence="1 2">
    <name type="scientific">Obba rivulosa</name>
    <dbReference type="NCBI Taxonomy" id="1052685"/>
    <lineage>
        <taxon>Eukaryota</taxon>
        <taxon>Fungi</taxon>
        <taxon>Dikarya</taxon>
        <taxon>Basidiomycota</taxon>
        <taxon>Agaricomycotina</taxon>
        <taxon>Agaricomycetes</taxon>
        <taxon>Polyporales</taxon>
        <taxon>Gelatoporiaceae</taxon>
        <taxon>Obba</taxon>
    </lineage>
</organism>
<keyword evidence="2" id="KW-1185">Reference proteome</keyword>
<dbReference type="Proteomes" id="UP000250043">
    <property type="component" value="Unassembled WGS sequence"/>
</dbReference>
<gene>
    <name evidence="1" type="ORF">OBBRIDRAFT_407173</name>
</gene>
<evidence type="ECO:0000313" key="1">
    <source>
        <dbReference type="EMBL" id="OCH84444.1"/>
    </source>
</evidence>